<dbReference type="AlphaFoldDB" id="A0A1M5UI84"/>
<dbReference type="OrthoDB" id="9791139at2"/>
<evidence type="ECO:0000313" key="4">
    <source>
        <dbReference type="Proteomes" id="UP000184212"/>
    </source>
</evidence>
<dbReference type="RefSeq" id="WP_073138915.1">
    <property type="nucleotide sequence ID" value="NZ_FQWQ01000003.1"/>
</dbReference>
<evidence type="ECO:0000313" key="3">
    <source>
        <dbReference type="EMBL" id="SHH62631.1"/>
    </source>
</evidence>
<keyword evidence="3" id="KW-0413">Isomerase</keyword>
<keyword evidence="1" id="KW-0378">Hydrolase</keyword>
<dbReference type="GO" id="GO:0006043">
    <property type="term" value="P:glucosamine catabolic process"/>
    <property type="evidence" value="ECO:0007669"/>
    <property type="project" value="TreeGrafter"/>
</dbReference>
<gene>
    <name evidence="3" type="ORF">SAMN04488109_4709</name>
</gene>
<dbReference type="CDD" id="cd01399">
    <property type="entry name" value="GlcN6P_deaminase"/>
    <property type="match status" value="1"/>
</dbReference>
<accession>A0A1M5UI84</accession>
<dbReference type="Gene3D" id="3.40.50.1360">
    <property type="match status" value="1"/>
</dbReference>
<dbReference type="PROSITE" id="PS01161">
    <property type="entry name" value="GLC_GALNAC_ISOMERASE"/>
    <property type="match status" value="1"/>
</dbReference>
<sequence>MKLHIYPDYKTLSRAVADVVGLYISKKPKSLVCLASGHTPMGVFQCMVTDILDKRLDVSQCTFVGLDEWVGLGPQDDGSCRAMMDDSFFIPASILPEQIHFFDGLATNLQHEAERINALINKHHGLDIMLVGVGTNGHIAMNEPGTPFDTPAHVSTLAEETKTVGQKYFSQSTKLDKGITLGLRHVREARLPILIANGYTKNAILKKALGLPPSEALPASIFQQLEHGVVMVDAEAGEAL</sequence>
<dbReference type="GO" id="GO:0006046">
    <property type="term" value="P:N-acetylglucosamine catabolic process"/>
    <property type="evidence" value="ECO:0007669"/>
    <property type="project" value="TreeGrafter"/>
</dbReference>
<proteinExistence type="predicted"/>
<dbReference type="PANTHER" id="PTHR11280">
    <property type="entry name" value="GLUCOSAMINE-6-PHOSPHATE ISOMERASE"/>
    <property type="match status" value="1"/>
</dbReference>
<dbReference type="GO" id="GO:0019262">
    <property type="term" value="P:N-acetylneuraminate catabolic process"/>
    <property type="evidence" value="ECO:0007669"/>
    <property type="project" value="TreeGrafter"/>
</dbReference>
<dbReference type="GO" id="GO:0005975">
    <property type="term" value="P:carbohydrate metabolic process"/>
    <property type="evidence" value="ECO:0007669"/>
    <property type="project" value="InterPro"/>
</dbReference>
<evidence type="ECO:0000259" key="2">
    <source>
        <dbReference type="Pfam" id="PF01182"/>
    </source>
</evidence>
<dbReference type="STRING" id="947013.SAMN04488109_4709"/>
<dbReference type="InterPro" id="IPR018321">
    <property type="entry name" value="Glucosamine6P_isomerase_CS"/>
</dbReference>
<protein>
    <submittedName>
        <fullName evidence="3">Galactosamine-6-phosphate isomerase</fullName>
    </submittedName>
</protein>
<name>A0A1M5UI84_9BACT</name>
<evidence type="ECO:0000256" key="1">
    <source>
        <dbReference type="ARBA" id="ARBA00022801"/>
    </source>
</evidence>
<dbReference type="GO" id="GO:0042802">
    <property type="term" value="F:identical protein binding"/>
    <property type="evidence" value="ECO:0007669"/>
    <property type="project" value="TreeGrafter"/>
</dbReference>
<dbReference type="GO" id="GO:0004342">
    <property type="term" value="F:glucosamine-6-phosphate deaminase activity"/>
    <property type="evidence" value="ECO:0007669"/>
    <property type="project" value="InterPro"/>
</dbReference>
<feature type="domain" description="Glucosamine/galactosamine-6-phosphate isomerase" evidence="2">
    <location>
        <begin position="12"/>
        <end position="224"/>
    </location>
</feature>
<reference evidence="3 4" key="1">
    <citation type="submission" date="2016-11" db="EMBL/GenBank/DDBJ databases">
        <authorList>
            <person name="Jaros S."/>
            <person name="Januszkiewicz K."/>
            <person name="Wedrychowicz H."/>
        </authorList>
    </citation>
    <scope>NUCLEOTIDE SEQUENCE [LARGE SCALE GENOMIC DNA]</scope>
    <source>
        <strain evidence="3 4">DSM 24574</strain>
    </source>
</reference>
<dbReference type="GO" id="GO:0016853">
    <property type="term" value="F:isomerase activity"/>
    <property type="evidence" value="ECO:0007669"/>
    <property type="project" value="UniProtKB-KW"/>
</dbReference>
<dbReference type="Pfam" id="PF01182">
    <property type="entry name" value="Glucosamine_iso"/>
    <property type="match status" value="1"/>
</dbReference>
<dbReference type="GO" id="GO:0005737">
    <property type="term" value="C:cytoplasm"/>
    <property type="evidence" value="ECO:0007669"/>
    <property type="project" value="TreeGrafter"/>
</dbReference>
<dbReference type="InterPro" id="IPR004547">
    <property type="entry name" value="Glucosamine6P_isomerase"/>
</dbReference>
<dbReference type="SUPFAM" id="SSF100950">
    <property type="entry name" value="NagB/RpiA/CoA transferase-like"/>
    <property type="match status" value="1"/>
</dbReference>
<dbReference type="Proteomes" id="UP000184212">
    <property type="component" value="Unassembled WGS sequence"/>
</dbReference>
<organism evidence="3 4">
    <name type="scientific">Chryseolinea serpens</name>
    <dbReference type="NCBI Taxonomy" id="947013"/>
    <lineage>
        <taxon>Bacteria</taxon>
        <taxon>Pseudomonadati</taxon>
        <taxon>Bacteroidota</taxon>
        <taxon>Cytophagia</taxon>
        <taxon>Cytophagales</taxon>
        <taxon>Fulvivirgaceae</taxon>
        <taxon>Chryseolinea</taxon>
    </lineage>
</organism>
<dbReference type="PANTHER" id="PTHR11280:SF5">
    <property type="entry name" value="GLUCOSAMINE-6-PHOSPHATE ISOMERASE"/>
    <property type="match status" value="1"/>
</dbReference>
<dbReference type="InterPro" id="IPR037171">
    <property type="entry name" value="NagB/RpiA_transferase-like"/>
</dbReference>
<dbReference type="EMBL" id="FQWQ01000003">
    <property type="protein sequence ID" value="SHH62631.1"/>
    <property type="molecule type" value="Genomic_DNA"/>
</dbReference>
<keyword evidence="4" id="KW-1185">Reference proteome</keyword>
<dbReference type="InterPro" id="IPR006148">
    <property type="entry name" value="Glc/Gal-6P_isomerase"/>
</dbReference>